<accession>R7QIN5</accession>
<keyword evidence="3" id="KW-1185">Reference proteome</keyword>
<protein>
    <submittedName>
        <fullName evidence="2">Uncharacterized protein</fullName>
    </submittedName>
</protein>
<dbReference type="Proteomes" id="UP000012073">
    <property type="component" value="Unassembled WGS sequence"/>
</dbReference>
<dbReference type="EMBL" id="HG001852">
    <property type="protein sequence ID" value="CDF37608.1"/>
    <property type="molecule type" value="Genomic_DNA"/>
</dbReference>
<dbReference type="KEGG" id="ccp:CHC_T00005594001"/>
<reference evidence="3" key="1">
    <citation type="journal article" date="2013" name="Proc. Natl. Acad. Sci. U.S.A.">
        <title>Genome structure and metabolic features in the red seaweed Chondrus crispus shed light on evolution of the Archaeplastida.</title>
        <authorList>
            <person name="Collen J."/>
            <person name="Porcel B."/>
            <person name="Carre W."/>
            <person name="Ball S.G."/>
            <person name="Chaparro C."/>
            <person name="Tonon T."/>
            <person name="Barbeyron T."/>
            <person name="Michel G."/>
            <person name="Noel B."/>
            <person name="Valentin K."/>
            <person name="Elias M."/>
            <person name="Artiguenave F."/>
            <person name="Arun A."/>
            <person name="Aury J.M."/>
            <person name="Barbosa-Neto J.F."/>
            <person name="Bothwell J.H."/>
            <person name="Bouget F.Y."/>
            <person name="Brillet L."/>
            <person name="Cabello-Hurtado F."/>
            <person name="Capella-Gutierrez S."/>
            <person name="Charrier B."/>
            <person name="Cladiere L."/>
            <person name="Cock J.M."/>
            <person name="Coelho S.M."/>
            <person name="Colleoni C."/>
            <person name="Czjzek M."/>
            <person name="Da Silva C."/>
            <person name="Delage L."/>
            <person name="Denoeud F."/>
            <person name="Deschamps P."/>
            <person name="Dittami S.M."/>
            <person name="Gabaldon T."/>
            <person name="Gachon C.M."/>
            <person name="Groisillier A."/>
            <person name="Herve C."/>
            <person name="Jabbari K."/>
            <person name="Katinka M."/>
            <person name="Kloareg B."/>
            <person name="Kowalczyk N."/>
            <person name="Labadie K."/>
            <person name="Leblanc C."/>
            <person name="Lopez P.J."/>
            <person name="McLachlan D.H."/>
            <person name="Meslet-Cladiere L."/>
            <person name="Moustafa A."/>
            <person name="Nehr Z."/>
            <person name="Nyvall Collen P."/>
            <person name="Panaud O."/>
            <person name="Partensky F."/>
            <person name="Poulain J."/>
            <person name="Rensing S.A."/>
            <person name="Rousvoal S."/>
            <person name="Samson G."/>
            <person name="Symeonidi A."/>
            <person name="Weissenbach J."/>
            <person name="Zambounis A."/>
            <person name="Wincker P."/>
            <person name="Boyen C."/>
        </authorList>
    </citation>
    <scope>NUCLEOTIDE SEQUENCE [LARGE SCALE GENOMIC DNA]</scope>
    <source>
        <strain evidence="3">cv. Stackhouse</strain>
    </source>
</reference>
<dbReference type="GeneID" id="17325195"/>
<dbReference type="Gramene" id="CDF37608">
    <property type="protein sequence ID" value="CDF37608"/>
    <property type="gene ID" value="CHC_T00005594001"/>
</dbReference>
<organism evidence="2 3">
    <name type="scientific">Chondrus crispus</name>
    <name type="common">Carrageen Irish moss</name>
    <name type="synonym">Polymorpha crispa</name>
    <dbReference type="NCBI Taxonomy" id="2769"/>
    <lineage>
        <taxon>Eukaryota</taxon>
        <taxon>Rhodophyta</taxon>
        <taxon>Florideophyceae</taxon>
        <taxon>Rhodymeniophycidae</taxon>
        <taxon>Gigartinales</taxon>
        <taxon>Gigartinaceae</taxon>
        <taxon>Chondrus</taxon>
    </lineage>
</organism>
<evidence type="ECO:0000256" key="1">
    <source>
        <dbReference type="SAM" id="MobiDB-lite"/>
    </source>
</evidence>
<proteinExistence type="predicted"/>
<dbReference type="AlphaFoldDB" id="R7QIN5"/>
<feature type="region of interest" description="Disordered" evidence="1">
    <location>
        <begin position="140"/>
        <end position="173"/>
    </location>
</feature>
<dbReference type="RefSeq" id="XP_005717479.1">
    <property type="nucleotide sequence ID" value="XM_005717422.1"/>
</dbReference>
<gene>
    <name evidence="2" type="ORF">CHC_T00005594001</name>
</gene>
<name>R7QIN5_CHOCR</name>
<evidence type="ECO:0000313" key="2">
    <source>
        <dbReference type="EMBL" id="CDF37608.1"/>
    </source>
</evidence>
<sequence>MTQILTDRLLTSLCRTFASPLASNLASTARQIPSKISDDEFPLSSHCPNCCRHHLRCWRRGCWRRAPSHSAAALPARSDGRVANFRYPAAARDTSRHAHALPPRVTARPHPESACVGAPHLPTHSHSTINLVGAVDRRGMGHDKKHQKDNEDELGHCGFDGKKEDGKKRYGRG</sequence>
<evidence type="ECO:0000313" key="3">
    <source>
        <dbReference type="Proteomes" id="UP000012073"/>
    </source>
</evidence>